<keyword evidence="4 15" id="KW-0597">Phosphoprotein</keyword>
<dbReference type="InterPro" id="IPR004358">
    <property type="entry name" value="Sig_transdc_His_kin-like_C"/>
</dbReference>
<dbReference type="Pfam" id="PF00072">
    <property type="entry name" value="Response_reg"/>
    <property type="match status" value="1"/>
</dbReference>
<dbReference type="SUPFAM" id="SSF47384">
    <property type="entry name" value="Homodimeric domain of signal transducing histidine kinase"/>
    <property type="match status" value="1"/>
</dbReference>
<dbReference type="GO" id="GO:0005524">
    <property type="term" value="F:ATP binding"/>
    <property type="evidence" value="ECO:0007669"/>
    <property type="project" value="UniProtKB-KW"/>
</dbReference>
<dbReference type="Pfam" id="PF00512">
    <property type="entry name" value="HisKA"/>
    <property type="match status" value="1"/>
</dbReference>
<keyword evidence="9" id="KW-0067">ATP-binding</keyword>
<keyword evidence="8" id="KW-0418">Kinase</keyword>
<evidence type="ECO:0000256" key="2">
    <source>
        <dbReference type="ARBA" id="ARBA00004370"/>
    </source>
</evidence>
<dbReference type="InterPro" id="IPR013767">
    <property type="entry name" value="PAS_fold"/>
</dbReference>
<evidence type="ECO:0000259" key="18">
    <source>
        <dbReference type="PROSITE" id="PS50110"/>
    </source>
</evidence>
<dbReference type="SMART" id="SM00388">
    <property type="entry name" value="HisKA"/>
    <property type="match status" value="1"/>
</dbReference>
<dbReference type="SMART" id="SM00091">
    <property type="entry name" value="PAS"/>
    <property type="match status" value="1"/>
</dbReference>
<dbReference type="EMBL" id="JACHHU010000011">
    <property type="protein sequence ID" value="MBB6543182.1"/>
    <property type="molecule type" value="Genomic_DNA"/>
</dbReference>
<dbReference type="InterPro" id="IPR042240">
    <property type="entry name" value="CHASE_sf"/>
</dbReference>
<dbReference type="InterPro" id="IPR003661">
    <property type="entry name" value="HisK_dim/P_dom"/>
</dbReference>
<dbReference type="NCBIfam" id="TIGR00229">
    <property type="entry name" value="sensory_box"/>
    <property type="match status" value="1"/>
</dbReference>
<dbReference type="Gene3D" id="3.30.450.20">
    <property type="entry name" value="PAS domain"/>
    <property type="match status" value="1"/>
</dbReference>
<evidence type="ECO:0000256" key="16">
    <source>
        <dbReference type="SAM" id="Phobius"/>
    </source>
</evidence>
<dbReference type="FunFam" id="3.30.565.10:FF:000010">
    <property type="entry name" value="Sensor histidine kinase RcsC"/>
    <property type="match status" value="1"/>
</dbReference>
<comment type="subcellular location">
    <subcellularLocation>
        <location evidence="2">Membrane</location>
    </subcellularLocation>
</comment>
<dbReference type="SMART" id="SM01079">
    <property type="entry name" value="CHASE"/>
    <property type="match status" value="1"/>
</dbReference>
<feature type="modified residue" description="4-aspartylphosphate" evidence="15">
    <location>
        <position position="824"/>
    </location>
</feature>
<feature type="transmembrane region" description="Helical" evidence="16">
    <location>
        <begin position="314"/>
        <end position="337"/>
    </location>
</feature>
<evidence type="ECO:0000256" key="3">
    <source>
        <dbReference type="ARBA" id="ARBA00012438"/>
    </source>
</evidence>
<name>A0A7X0TTE9_9GAMM</name>
<dbReference type="PROSITE" id="PS50113">
    <property type="entry name" value="PAC"/>
    <property type="match status" value="1"/>
</dbReference>
<dbReference type="Pfam" id="PF02518">
    <property type="entry name" value="HATPase_c"/>
    <property type="match status" value="1"/>
</dbReference>
<dbReference type="Gene3D" id="1.10.287.130">
    <property type="match status" value="1"/>
</dbReference>
<evidence type="ECO:0000256" key="15">
    <source>
        <dbReference type="PROSITE-ProRule" id="PRU00169"/>
    </source>
</evidence>
<dbReference type="InterPro" id="IPR001789">
    <property type="entry name" value="Sig_transdc_resp-reg_receiver"/>
</dbReference>
<evidence type="ECO:0000259" key="21">
    <source>
        <dbReference type="PROSITE" id="PS50839"/>
    </source>
</evidence>
<dbReference type="Proteomes" id="UP000537141">
    <property type="component" value="Unassembled WGS sequence"/>
</dbReference>
<keyword evidence="23" id="KW-1185">Reference proteome</keyword>
<evidence type="ECO:0000256" key="7">
    <source>
        <dbReference type="ARBA" id="ARBA00022741"/>
    </source>
</evidence>
<dbReference type="SMART" id="SM00387">
    <property type="entry name" value="HATPase_c"/>
    <property type="match status" value="1"/>
</dbReference>
<keyword evidence="6 16" id="KW-0812">Transmembrane</keyword>
<dbReference type="InterPro" id="IPR035965">
    <property type="entry name" value="PAS-like_dom_sf"/>
</dbReference>
<evidence type="ECO:0000256" key="10">
    <source>
        <dbReference type="ARBA" id="ARBA00022989"/>
    </source>
</evidence>
<dbReference type="Pfam" id="PF03924">
    <property type="entry name" value="CHASE"/>
    <property type="match status" value="1"/>
</dbReference>
<dbReference type="CDD" id="cd00130">
    <property type="entry name" value="PAS"/>
    <property type="match status" value="1"/>
</dbReference>
<protein>
    <recommendedName>
        <fullName evidence="14">Sensory/regulatory protein RpfC</fullName>
        <ecNumber evidence="3">2.7.13.3</ecNumber>
    </recommendedName>
</protein>
<feature type="domain" description="Histidine kinase" evidence="17">
    <location>
        <begin position="537"/>
        <end position="753"/>
    </location>
</feature>
<comment type="subunit">
    <text evidence="13">At low DSF concentrations, interacts with RpfF.</text>
</comment>
<accession>A0A7X0TTE9</accession>
<dbReference type="PANTHER" id="PTHR43047:SF64">
    <property type="entry name" value="HISTIDINE KINASE CONTAINING CHEY-HOMOLOGOUS RECEIVER DOMAIN AND PAS DOMAIN-RELATED"/>
    <property type="match status" value="1"/>
</dbReference>
<evidence type="ECO:0000313" key="23">
    <source>
        <dbReference type="Proteomes" id="UP000537141"/>
    </source>
</evidence>
<feature type="domain" description="Response regulatory" evidence="18">
    <location>
        <begin position="775"/>
        <end position="888"/>
    </location>
</feature>
<evidence type="ECO:0000256" key="6">
    <source>
        <dbReference type="ARBA" id="ARBA00022692"/>
    </source>
</evidence>
<evidence type="ECO:0000256" key="13">
    <source>
        <dbReference type="ARBA" id="ARBA00064003"/>
    </source>
</evidence>
<dbReference type="InterPro" id="IPR005467">
    <property type="entry name" value="His_kinase_dom"/>
</dbReference>
<keyword evidence="12 16" id="KW-0472">Membrane</keyword>
<dbReference type="FunFam" id="1.10.287.130:FF:000002">
    <property type="entry name" value="Two-component osmosensing histidine kinase"/>
    <property type="match status" value="1"/>
</dbReference>
<dbReference type="SUPFAM" id="SSF55785">
    <property type="entry name" value="PYP-like sensor domain (PAS domain)"/>
    <property type="match status" value="1"/>
</dbReference>
<dbReference type="EC" id="2.7.13.3" evidence="3"/>
<evidence type="ECO:0000256" key="12">
    <source>
        <dbReference type="ARBA" id="ARBA00023136"/>
    </source>
</evidence>
<dbReference type="SUPFAM" id="SSF52172">
    <property type="entry name" value="CheY-like"/>
    <property type="match status" value="1"/>
</dbReference>
<evidence type="ECO:0000256" key="9">
    <source>
        <dbReference type="ARBA" id="ARBA00022840"/>
    </source>
</evidence>
<evidence type="ECO:0000256" key="4">
    <source>
        <dbReference type="ARBA" id="ARBA00022553"/>
    </source>
</evidence>
<comment type="caution">
    <text evidence="22">The sequence shown here is derived from an EMBL/GenBank/DDBJ whole genome shotgun (WGS) entry which is preliminary data.</text>
</comment>
<dbReference type="SMART" id="SM00448">
    <property type="entry name" value="REC"/>
    <property type="match status" value="1"/>
</dbReference>
<keyword evidence="7" id="KW-0547">Nucleotide-binding</keyword>
<dbReference type="InterPro" id="IPR036097">
    <property type="entry name" value="HisK_dim/P_sf"/>
</dbReference>
<dbReference type="PROSITE" id="PS50839">
    <property type="entry name" value="CHASE"/>
    <property type="match status" value="1"/>
</dbReference>
<evidence type="ECO:0000256" key="8">
    <source>
        <dbReference type="ARBA" id="ARBA00022777"/>
    </source>
</evidence>
<feature type="domain" description="CHASE" evidence="21">
    <location>
        <begin position="149"/>
        <end position="249"/>
    </location>
</feature>
<dbReference type="PROSITE" id="PS50109">
    <property type="entry name" value="HIS_KIN"/>
    <property type="match status" value="1"/>
</dbReference>
<proteinExistence type="predicted"/>
<organism evidence="22 23">
    <name type="scientific">Thalassotalea piscium</name>
    <dbReference type="NCBI Taxonomy" id="1230533"/>
    <lineage>
        <taxon>Bacteria</taxon>
        <taxon>Pseudomonadati</taxon>
        <taxon>Pseudomonadota</taxon>
        <taxon>Gammaproteobacteria</taxon>
        <taxon>Alteromonadales</taxon>
        <taxon>Colwelliaceae</taxon>
        <taxon>Thalassotalea</taxon>
    </lineage>
</organism>
<dbReference type="InterPro" id="IPR011006">
    <property type="entry name" value="CheY-like_superfamily"/>
</dbReference>
<evidence type="ECO:0000256" key="14">
    <source>
        <dbReference type="ARBA" id="ARBA00068150"/>
    </source>
</evidence>
<dbReference type="PANTHER" id="PTHR43047">
    <property type="entry name" value="TWO-COMPONENT HISTIDINE PROTEIN KINASE"/>
    <property type="match status" value="1"/>
</dbReference>
<dbReference type="InterPro" id="IPR003594">
    <property type="entry name" value="HATPase_dom"/>
</dbReference>
<dbReference type="PROSITE" id="PS50110">
    <property type="entry name" value="RESPONSE_REGULATORY"/>
    <property type="match status" value="1"/>
</dbReference>
<dbReference type="Gene3D" id="3.30.565.10">
    <property type="entry name" value="Histidine kinase-like ATPase, C-terminal domain"/>
    <property type="match status" value="1"/>
</dbReference>
<evidence type="ECO:0000259" key="19">
    <source>
        <dbReference type="PROSITE" id="PS50112"/>
    </source>
</evidence>
<feature type="transmembrane region" description="Helical" evidence="16">
    <location>
        <begin position="12"/>
        <end position="31"/>
    </location>
</feature>
<dbReference type="InterPro" id="IPR036890">
    <property type="entry name" value="HATPase_C_sf"/>
</dbReference>
<evidence type="ECO:0000259" key="17">
    <source>
        <dbReference type="PROSITE" id="PS50109"/>
    </source>
</evidence>
<reference evidence="22 23" key="1">
    <citation type="submission" date="2020-08" db="EMBL/GenBank/DDBJ databases">
        <title>Genomic Encyclopedia of Type Strains, Phase IV (KMG-IV): sequencing the most valuable type-strain genomes for metagenomic binning, comparative biology and taxonomic classification.</title>
        <authorList>
            <person name="Goeker M."/>
        </authorList>
    </citation>
    <scope>NUCLEOTIDE SEQUENCE [LARGE SCALE GENOMIC DNA]</scope>
    <source>
        <strain evidence="22 23">DSM 26287</strain>
    </source>
</reference>
<gene>
    <name evidence="22" type="ORF">HNQ55_001689</name>
</gene>
<dbReference type="CDD" id="cd00082">
    <property type="entry name" value="HisKA"/>
    <property type="match status" value="1"/>
</dbReference>
<keyword evidence="10 16" id="KW-1133">Transmembrane helix</keyword>
<dbReference type="InterPro" id="IPR000700">
    <property type="entry name" value="PAS-assoc_C"/>
</dbReference>
<dbReference type="CDD" id="cd17546">
    <property type="entry name" value="REC_hyHK_CKI1_RcsC-like"/>
    <property type="match status" value="1"/>
</dbReference>
<sequence>MIKVPRKIKHLSLQVFIQLFIIIIGTSITVFNHTKHLEMLDSQVTEALNKRLNVITTGINDRLDLYHYGLNAIRSAIHGIGIDNLNYQTIANYSYSHNDQLELPGANGIGFIKSVSRKELSNFLIDAQNDRPDNNFKVKLSNNHVRTQFIIQYIFPEDKNKQAIGLDIGSETMRRTAALNAASNNQVQLTGPITLVQANKKAKQGFLILLPVYKSIIAPTNSEERINELIGWTYSPLLIDEVLKSLESFDLNHLRITDVSDSAPLTFFTYGNEQDITDYVVSSNASVMGRNWNITLEGTNAFIDELRLPQKYEVLLNGGLLTLLVMLTVLAGQLVYYRKAQKAYIEKELAKKYEQALEKANISLEAEIKARTEQLAKTNMLQRSILNSASYSVIATDIKGVITEFNPAAEKLLGYKAAEVIGIETPALFHIEEEVIAQAKRLSKELNMPVGANFDVFALKASMMRSDVNQWTYKTATGKFIQVKLNITAMLNNNEEVVGYVGIAYDLTAQIAHEKALADAKNQAEKASLAKSEFLANMSHEIRTPMNGIFGTLQLLQELSLNNKAQEYVKTALYSTKALTTIINDILDFSKIEAGKLSIENKTFELDELITCLHSDLSIPANDKNLNLTFNLSVEQNYWLGDSVRLRQVFLNVIANAIKFSHKGGITIDITLNEQGALVFVVADTGIGMSQEAISRLFKRFEQADASTTREYGGTGLGLSITRSLIELMNGTITVESELNVGSKFIITLPLKKAEAIANNKSVKALKHPDLSGKIILLAEDNKINQVVATAMLEPCNATIVIANNGLEAISLYKEISPDIIFMDIQMPKMDGVEACKKIKRLDNDQIIIALTANVLSEQKALYKKHFNGYLAKPIEKAELIEMLHSLFP</sequence>
<dbReference type="PRINTS" id="PR00344">
    <property type="entry name" value="BCTRLSENSOR"/>
</dbReference>
<dbReference type="InterPro" id="IPR006189">
    <property type="entry name" value="CHASE_dom"/>
</dbReference>
<keyword evidence="11" id="KW-0902">Two-component regulatory system</keyword>
<dbReference type="CDD" id="cd16922">
    <property type="entry name" value="HATPase_EvgS-ArcB-TorS-like"/>
    <property type="match status" value="1"/>
</dbReference>
<evidence type="ECO:0000313" key="22">
    <source>
        <dbReference type="EMBL" id="MBB6543182.1"/>
    </source>
</evidence>
<evidence type="ECO:0000256" key="11">
    <source>
        <dbReference type="ARBA" id="ARBA00023012"/>
    </source>
</evidence>
<evidence type="ECO:0000259" key="20">
    <source>
        <dbReference type="PROSITE" id="PS50113"/>
    </source>
</evidence>
<dbReference type="GO" id="GO:0006355">
    <property type="term" value="P:regulation of DNA-templated transcription"/>
    <property type="evidence" value="ECO:0007669"/>
    <property type="project" value="InterPro"/>
</dbReference>
<evidence type="ECO:0000256" key="5">
    <source>
        <dbReference type="ARBA" id="ARBA00022679"/>
    </source>
</evidence>
<dbReference type="Pfam" id="PF00989">
    <property type="entry name" value="PAS"/>
    <property type="match status" value="1"/>
</dbReference>
<dbReference type="Gene3D" id="3.40.50.2300">
    <property type="match status" value="1"/>
</dbReference>
<dbReference type="InterPro" id="IPR000014">
    <property type="entry name" value="PAS"/>
</dbReference>
<dbReference type="RefSeq" id="WP_286290503.1">
    <property type="nucleotide sequence ID" value="NZ_AP027362.1"/>
</dbReference>
<comment type="catalytic activity">
    <reaction evidence="1">
        <text>ATP + protein L-histidine = ADP + protein N-phospho-L-histidine.</text>
        <dbReference type="EC" id="2.7.13.3"/>
    </reaction>
</comment>
<dbReference type="AlphaFoldDB" id="A0A7X0TTE9"/>
<dbReference type="GO" id="GO:0016020">
    <property type="term" value="C:membrane"/>
    <property type="evidence" value="ECO:0007669"/>
    <property type="project" value="UniProtKB-SubCell"/>
</dbReference>
<dbReference type="PROSITE" id="PS50112">
    <property type="entry name" value="PAS"/>
    <property type="match status" value="1"/>
</dbReference>
<feature type="domain" description="PAS" evidence="19">
    <location>
        <begin position="378"/>
        <end position="422"/>
    </location>
</feature>
<evidence type="ECO:0000256" key="1">
    <source>
        <dbReference type="ARBA" id="ARBA00000085"/>
    </source>
</evidence>
<dbReference type="Gene3D" id="3.30.450.350">
    <property type="entry name" value="CHASE domain"/>
    <property type="match status" value="1"/>
</dbReference>
<feature type="domain" description="PAC" evidence="20">
    <location>
        <begin position="466"/>
        <end position="519"/>
    </location>
</feature>
<dbReference type="GO" id="GO:0000155">
    <property type="term" value="F:phosphorelay sensor kinase activity"/>
    <property type="evidence" value="ECO:0007669"/>
    <property type="project" value="InterPro"/>
</dbReference>
<keyword evidence="5" id="KW-0808">Transferase</keyword>
<dbReference type="SUPFAM" id="SSF55874">
    <property type="entry name" value="ATPase domain of HSP90 chaperone/DNA topoisomerase II/histidine kinase"/>
    <property type="match status" value="1"/>
</dbReference>